<feature type="domain" description="PRELI/MSF1" evidence="1">
    <location>
        <begin position="3"/>
        <end position="169"/>
    </location>
</feature>
<dbReference type="AlphaFoldDB" id="A0A0C2N2X1"/>
<dbReference type="PROSITE" id="PS50904">
    <property type="entry name" value="PRELI_MSF1"/>
    <property type="match status" value="1"/>
</dbReference>
<dbReference type="OrthoDB" id="341300at2759"/>
<gene>
    <name evidence="2" type="ORF">RF11_10616</name>
</gene>
<dbReference type="InterPro" id="IPR006797">
    <property type="entry name" value="PRELI/MSF1_dom"/>
</dbReference>
<keyword evidence="3" id="KW-1185">Reference proteome</keyword>
<proteinExistence type="predicted"/>
<organism evidence="2 3">
    <name type="scientific">Thelohanellus kitauei</name>
    <name type="common">Myxosporean</name>
    <dbReference type="NCBI Taxonomy" id="669202"/>
    <lineage>
        <taxon>Eukaryota</taxon>
        <taxon>Metazoa</taxon>
        <taxon>Cnidaria</taxon>
        <taxon>Myxozoa</taxon>
        <taxon>Myxosporea</taxon>
        <taxon>Bivalvulida</taxon>
        <taxon>Platysporina</taxon>
        <taxon>Myxobolidae</taxon>
        <taxon>Thelohanellus</taxon>
    </lineage>
</organism>
<dbReference type="Proteomes" id="UP000031668">
    <property type="component" value="Unassembled WGS sequence"/>
</dbReference>
<sequence>MRSRTVSFSSEFQFPWEVCSFGYLMRYSTDLTHHIKSTDILDAYIKDDKLVVICYTVKKNDILKYRWAKYFDRVFSKGEVLEKHVIDLKTKKYISASMNMNARKYLNAKELVEITPITEGTSNVFREFCIQSMWFTDSFASQYLKRIKNHDMLYPSIFKAIWSRILNKS</sequence>
<name>A0A0C2N2X1_THEKT</name>
<accession>A0A0C2N2X1</accession>
<reference evidence="2 3" key="1">
    <citation type="journal article" date="2014" name="Genome Biol. Evol.">
        <title>The genome of the myxosporean Thelohanellus kitauei shows adaptations to nutrient acquisition within its fish host.</title>
        <authorList>
            <person name="Yang Y."/>
            <person name="Xiong J."/>
            <person name="Zhou Z."/>
            <person name="Huo F."/>
            <person name="Miao W."/>
            <person name="Ran C."/>
            <person name="Liu Y."/>
            <person name="Zhang J."/>
            <person name="Feng J."/>
            <person name="Wang M."/>
            <person name="Wang M."/>
            <person name="Wang L."/>
            <person name="Yao B."/>
        </authorList>
    </citation>
    <scope>NUCLEOTIDE SEQUENCE [LARGE SCALE GENOMIC DNA]</scope>
    <source>
        <strain evidence="2">Wuqing</strain>
    </source>
</reference>
<evidence type="ECO:0000313" key="2">
    <source>
        <dbReference type="EMBL" id="KII70685.1"/>
    </source>
</evidence>
<protein>
    <recommendedName>
        <fullName evidence="1">PRELI/MSF1 domain-containing protein</fullName>
    </recommendedName>
</protein>
<dbReference type="EMBL" id="JWZT01001996">
    <property type="protein sequence ID" value="KII70685.1"/>
    <property type="molecule type" value="Genomic_DNA"/>
</dbReference>
<evidence type="ECO:0000259" key="1">
    <source>
        <dbReference type="PROSITE" id="PS50904"/>
    </source>
</evidence>
<evidence type="ECO:0000313" key="3">
    <source>
        <dbReference type="Proteomes" id="UP000031668"/>
    </source>
</evidence>
<comment type="caution">
    <text evidence="2">The sequence shown here is derived from an EMBL/GenBank/DDBJ whole genome shotgun (WGS) entry which is preliminary data.</text>
</comment>